<sequence>MKKASILLTLCIVATTLLAQKFPTVFENSNGKQTATYFETIEYYKKLKAAFPTLSIKTFDTTDAGYPLHLVLFSKDKKFDPRQWHNQHKVVVLVNNGIHPGEPDGIDASMMLIRDLATNKIVAADNVVFAIIPVYNIGGCLDRGTSSRVNQNGPEEYGFRGNSENLDLNRDFIKNDSRDAISFTRIFQWLQPDIFIDNHVSDGADYQHTMTLLTTQHNKLGGETGAFVHTTFEPALYKSMSAKSWDMVPYVNFEDGDPDKGWDAYYDPPRYSSGYAALFQTIAFVPETHMLKPYADRVKSTYAFMQTIMEQSSLFANDIVTKRKADIENNRKKKDFAVSWAVDTTRFDQVLFKGYQTNTKTSDITGLPRMFYDHTKPFEKQVKFYNTFNPVVTIQKPSAYIIPQGWHEAIDRLKNNGVELKRLTKDTTLTVEFYHVDDYKSMPRAYEKHHRNFDLVVSKRTERVHFVKGDYIIYTGQRSDRYIIETLEPQGDDSFFSWNFFDAILQQKEWYSDYRLEDVAGALLQQHPEIKQALEEKKRSDPQFAANAKAQLQFVYMHSPYYEQAHLRIPVFRVTE</sequence>
<reference evidence="3" key="1">
    <citation type="submission" date="2021-06" db="EMBL/GenBank/DDBJ databases">
        <authorList>
            <person name="Huq M.A."/>
        </authorList>
    </citation>
    <scope>NUCLEOTIDE SEQUENCE</scope>
    <source>
        <strain evidence="3">MAH-26</strain>
    </source>
</reference>
<keyword evidence="1" id="KW-0732">Signal</keyword>
<dbReference type="GO" id="GO:0006508">
    <property type="term" value="P:proteolysis"/>
    <property type="evidence" value="ECO:0007669"/>
    <property type="project" value="InterPro"/>
</dbReference>
<proteinExistence type="predicted"/>
<evidence type="ECO:0000256" key="1">
    <source>
        <dbReference type="SAM" id="SignalP"/>
    </source>
</evidence>
<dbReference type="InterPro" id="IPR000834">
    <property type="entry name" value="Peptidase_M14"/>
</dbReference>
<keyword evidence="4" id="KW-1185">Reference proteome</keyword>
<dbReference type="RefSeq" id="WP_217791839.1">
    <property type="nucleotide sequence ID" value="NZ_JAHSPG010000010.1"/>
</dbReference>
<evidence type="ECO:0000313" key="3">
    <source>
        <dbReference type="EMBL" id="MBV4358156.1"/>
    </source>
</evidence>
<evidence type="ECO:0000313" key="4">
    <source>
        <dbReference type="Proteomes" id="UP000812270"/>
    </source>
</evidence>
<accession>A0A9E2W893</accession>
<evidence type="ECO:0000259" key="2">
    <source>
        <dbReference type="Pfam" id="PF00246"/>
    </source>
</evidence>
<dbReference type="GO" id="GO:0004181">
    <property type="term" value="F:metallocarboxypeptidase activity"/>
    <property type="evidence" value="ECO:0007669"/>
    <property type="project" value="InterPro"/>
</dbReference>
<feature type="chain" id="PRO_5038738698" evidence="1">
    <location>
        <begin position="20"/>
        <end position="576"/>
    </location>
</feature>
<feature type="domain" description="Peptidase M14" evidence="2">
    <location>
        <begin position="42"/>
        <end position="175"/>
    </location>
</feature>
<dbReference type="Pfam" id="PF00246">
    <property type="entry name" value="Peptidase_M14"/>
    <property type="match status" value="1"/>
</dbReference>
<dbReference type="AlphaFoldDB" id="A0A9E2W893"/>
<name>A0A9E2W893_9BACT</name>
<comment type="caution">
    <text evidence="3">The sequence shown here is derived from an EMBL/GenBank/DDBJ whole genome shotgun (WGS) entry which is preliminary data.</text>
</comment>
<feature type="signal peptide" evidence="1">
    <location>
        <begin position="1"/>
        <end position="19"/>
    </location>
</feature>
<gene>
    <name evidence="3" type="ORF">KTO63_13405</name>
</gene>
<organism evidence="3 4">
    <name type="scientific">Pinibacter aurantiacus</name>
    <dbReference type="NCBI Taxonomy" id="2851599"/>
    <lineage>
        <taxon>Bacteria</taxon>
        <taxon>Pseudomonadati</taxon>
        <taxon>Bacteroidota</taxon>
        <taxon>Chitinophagia</taxon>
        <taxon>Chitinophagales</taxon>
        <taxon>Chitinophagaceae</taxon>
        <taxon>Pinibacter</taxon>
    </lineage>
</organism>
<protein>
    <submittedName>
        <fullName evidence="3">M14 family metallopeptidase</fullName>
    </submittedName>
</protein>
<dbReference type="CDD" id="cd06241">
    <property type="entry name" value="M14-like"/>
    <property type="match status" value="1"/>
</dbReference>
<dbReference type="EMBL" id="JAHSPG010000010">
    <property type="protein sequence ID" value="MBV4358156.1"/>
    <property type="molecule type" value="Genomic_DNA"/>
</dbReference>
<dbReference type="GO" id="GO:0008270">
    <property type="term" value="F:zinc ion binding"/>
    <property type="evidence" value="ECO:0007669"/>
    <property type="project" value="InterPro"/>
</dbReference>
<dbReference type="Proteomes" id="UP000812270">
    <property type="component" value="Unassembled WGS sequence"/>
</dbReference>